<gene>
    <name evidence="1" type="primary">bcsS</name>
    <name evidence="1" type="ORF">QWZ12_02450</name>
</gene>
<evidence type="ECO:0000313" key="2">
    <source>
        <dbReference type="Proteomes" id="UP001224644"/>
    </source>
</evidence>
<dbReference type="Pfam" id="PF17036">
    <property type="entry name" value="CBP_BcsS"/>
    <property type="match status" value="1"/>
</dbReference>
<proteinExistence type="predicted"/>
<evidence type="ECO:0000313" key="1">
    <source>
        <dbReference type="EMBL" id="MDN3589467.1"/>
    </source>
</evidence>
<dbReference type="RefSeq" id="WP_238223922.1">
    <property type="nucleotide sequence ID" value="NZ_BPQD01000007.1"/>
</dbReference>
<dbReference type="EMBL" id="JAUFPX010000002">
    <property type="protein sequence ID" value="MDN3589467.1"/>
    <property type="molecule type" value="Genomic_DNA"/>
</dbReference>
<dbReference type="Proteomes" id="UP001224644">
    <property type="component" value="Unassembled WGS sequence"/>
</dbReference>
<comment type="caution">
    <text evidence="1">The sequence shown here is derived from an EMBL/GenBank/DDBJ whole genome shotgun (WGS) entry which is preliminary data.</text>
</comment>
<organism evidence="1 2">
    <name type="scientific">Methylobacterium adhaesivum</name>
    <dbReference type="NCBI Taxonomy" id="333297"/>
    <lineage>
        <taxon>Bacteria</taxon>
        <taxon>Pseudomonadati</taxon>
        <taxon>Pseudomonadota</taxon>
        <taxon>Alphaproteobacteria</taxon>
        <taxon>Hyphomicrobiales</taxon>
        <taxon>Methylobacteriaceae</taxon>
        <taxon>Methylobacterium</taxon>
    </lineage>
</organism>
<dbReference type="InterPro" id="IPR031485">
    <property type="entry name" value="CBP_BcsS"/>
</dbReference>
<sequence length="243" mass="25957">MAGTGRGLERIIRSAIAGLALAAPDLVSRGARAQDDPASVLLFGTLETGPSTFLTAGAKLALDRIDREGFVALATLGGGTRREGVGRRETASGAAVLGYQWFRDWGVIAAYVGLEGSLEALTTGGVTRLDPSRFGARLQGELWARPTETTLLTATAILDSSRTAAWGRLSWGWRVAPWSGWSAYLGPELALYADHTGYGKWTLGLHATDFAIGRFRFRTATGLQFEPESPVGPYVSVTAWTPW</sequence>
<protein>
    <submittedName>
        <fullName evidence="1">Cellulose biosynthesis protein BcsS</fullName>
    </submittedName>
</protein>
<name>A0ABT8BBP7_9HYPH</name>
<accession>A0ABT8BBP7</accession>
<reference evidence="2" key="1">
    <citation type="journal article" date="2019" name="Int. J. Syst. Evol. Microbiol.">
        <title>The Global Catalogue of Microorganisms (GCM) 10K type strain sequencing project: providing services to taxonomists for standard genome sequencing and annotation.</title>
        <authorList>
            <consortium name="The Broad Institute Genomics Platform"/>
            <consortium name="The Broad Institute Genome Sequencing Center for Infectious Disease"/>
            <person name="Wu L."/>
            <person name="Ma J."/>
        </authorList>
    </citation>
    <scope>NUCLEOTIDE SEQUENCE [LARGE SCALE GENOMIC DNA]</scope>
    <source>
        <strain evidence="2">CECT 7069</strain>
    </source>
</reference>
<keyword evidence="2" id="KW-1185">Reference proteome</keyword>